<gene>
    <name evidence="1" type="ORF">BDY19DRAFT_928638</name>
</gene>
<reference evidence="1" key="1">
    <citation type="journal article" date="2021" name="Environ. Microbiol.">
        <title>Gene family expansions and transcriptome signatures uncover fungal adaptations to wood decay.</title>
        <authorList>
            <person name="Hage H."/>
            <person name="Miyauchi S."/>
            <person name="Viragh M."/>
            <person name="Drula E."/>
            <person name="Min B."/>
            <person name="Chaduli D."/>
            <person name="Navarro D."/>
            <person name="Favel A."/>
            <person name="Norest M."/>
            <person name="Lesage-Meessen L."/>
            <person name="Balint B."/>
            <person name="Merenyi Z."/>
            <person name="de Eugenio L."/>
            <person name="Morin E."/>
            <person name="Martinez A.T."/>
            <person name="Baldrian P."/>
            <person name="Stursova M."/>
            <person name="Martinez M.J."/>
            <person name="Novotny C."/>
            <person name="Magnuson J.K."/>
            <person name="Spatafora J.W."/>
            <person name="Maurice S."/>
            <person name="Pangilinan J."/>
            <person name="Andreopoulos W."/>
            <person name="LaButti K."/>
            <person name="Hundley H."/>
            <person name="Na H."/>
            <person name="Kuo A."/>
            <person name="Barry K."/>
            <person name="Lipzen A."/>
            <person name="Henrissat B."/>
            <person name="Riley R."/>
            <person name="Ahrendt S."/>
            <person name="Nagy L.G."/>
            <person name="Grigoriev I.V."/>
            <person name="Martin F."/>
            <person name="Rosso M.N."/>
        </authorList>
    </citation>
    <scope>NUCLEOTIDE SEQUENCE</scope>
    <source>
        <strain evidence="1">CBS 384.51</strain>
    </source>
</reference>
<dbReference type="EMBL" id="MU274904">
    <property type="protein sequence ID" value="KAI0092165.1"/>
    <property type="molecule type" value="Genomic_DNA"/>
</dbReference>
<name>A0ACB8UD11_9APHY</name>
<evidence type="ECO:0000313" key="2">
    <source>
        <dbReference type="Proteomes" id="UP001055072"/>
    </source>
</evidence>
<dbReference type="Proteomes" id="UP001055072">
    <property type="component" value="Unassembled WGS sequence"/>
</dbReference>
<evidence type="ECO:0000313" key="1">
    <source>
        <dbReference type="EMBL" id="KAI0092165.1"/>
    </source>
</evidence>
<comment type="caution">
    <text evidence="1">The sequence shown here is derived from an EMBL/GenBank/DDBJ whole genome shotgun (WGS) entry which is preliminary data.</text>
</comment>
<organism evidence="1 2">
    <name type="scientific">Irpex rosettiformis</name>
    <dbReference type="NCBI Taxonomy" id="378272"/>
    <lineage>
        <taxon>Eukaryota</taxon>
        <taxon>Fungi</taxon>
        <taxon>Dikarya</taxon>
        <taxon>Basidiomycota</taxon>
        <taxon>Agaricomycotina</taxon>
        <taxon>Agaricomycetes</taxon>
        <taxon>Polyporales</taxon>
        <taxon>Irpicaceae</taxon>
        <taxon>Irpex</taxon>
    </lineage>
</organism>
<proteinExistence type="predicted"/>
<keyword evidence="2" id="KW-1185">Reference proteome</keyword>
<sequence length="95" mass="10543">MKPASPLTTTMPTVDLRDRGVVLAYEDSGAPLGSTDYTTVFLVHPFLFDARKTPLLSYIDKINNLYARLTLSPPEALRGACRWEVDGVCISIRRS</sequence>
<accession>A0ACB8UD11</accession>
<protein>
    <submittedName>
        <fullName evidence="1">Uncharacterized protein</fullName>
    </submittedName>
</protein>